<comment type="subcellular location">
    <subcellularLocation>
        <location evidence="1">Membrane</location>
        <topology evidence="1">Multi-pass membrane protein</topology>
    </subcellularLocation>
</comment>
<dbReference type="EMBL" id="UOFE01000006">
    <property type="protein sequence ID" value="VAW50727.1"/>
    <property type="molecule type" value="Genomic_DNA"/>
</dbReference>
<dbReference type="InterPro" id="IPR039421">
    <property type="entry name" value="Type_1_exporter"/>
</dbReference>
<dbReference type="PANTHER" id="PTHR43394:SF1">
    <property type="entry name" value="ATP-BINDING CASSETTE SUB-FAMILY B MEMBER 10, MITOCHONDRIAL"/>
    <property type="match status" value="1"/>
</dbReference>
<dbReference type="GO" id="GO:0005524">
    <property type="term" value="F:ATP binding"/>
    <property type="evidence" value="ECO:0007669"/>
    <property type="project" value="UniProtKB-KW"/>
</dbReference>
<evidence type="ECO:0000256" key="1">
    <source>
        <dbReference type="ARBA" id="ARBA00004141"/>
    </source>
</evidence>
<dbReference type="CDD" id="cd18566">
    <property type="entry name" value="ABC_6TM_PrtD_LapB_HlyB_like"/>
    <property type="match status" value="1"/>
</dbReference>
<feature type="transmembrane region" description="Helical" evidence="7">
    <location>
        <begin position="21"/>
        <end position="43"/>
    </location>
</feature>
<dbReference type="GO" id="GO:0015421">
    <property type="term" value="F:ABC-type oligopeptide transporter activity"/>
    <property type="evidence" value="ECO:0007669"/>
    <property type="project" value="TreeGrafter"/>
</dbReference>
<protein>
    <submittedName>
        <fullName evidence="10">Uncharacterized protein</fullName>
    </submittedName>
</protein>
<dbReference type="InterPro" id="IPR003593">
    <property type="entry name" value="AAA+_ATPase"/>
</dbReference>
<dbReference type="InterPro" id="IPR011527">
    <property type="entry name" value="ABC1_TM_dom"/>
</dbReference>
<feature type="transmembrane region" description="Helical" evidence="7">
    <location>
        <begin position="55"/>
        <end position="72"/>
    </location>
</feature>
<evidence type="ECO:0000256" key="6">
    <source>
        <dbReference type="ARBA" id="ARBA00023136"/>
    </source>
</evidence>
<feature type="domain" description="ABC transporter" evidence="8">
    <location>
        <begin position="332"/>
        <end position="562"/>
    </location>
</feature>
<keyword evidence="3" id="KW-0547">Nucleotide-binding</keyword>
<accession>A0A3B0WJD7</accession>
<evidence type="ECO:0000259" key="8">
    <source>
        <dbReference type="PROSITE" id="PS50893"/>
    </source>
</evidence>
<organism evidence="10">
    <name type="scientific">hydrothermal vent metagenome</name>
    <dbReference type="NCBI Taxonomy" id="652676"/>
    <lineage>
        <taxon>unclassified sequences</taxon>
        <taxon>metagenomes</taxon>
        <taxon>ecological metagenomes</taxon>
    </lineage>
</organism>
<evidence type="ECO:0000259" key="9">
    <source>
        <dbReference type="PROSITE" id="PS50929"/>
    </source>
</evidence>
<dbReference type="PROSITE" id="PS50929">
    <property type="entry name" value="ABC_TM1F"/>
    <property type="match status" value="1"/>
</dbReference>
<proteinExistence type="predicted"/>
<dbReference type="PROSITE" id="PS50893">
    <property type="entry name" value="ABC_TRANSPORTER_2"/>
    <property type="match status" value="1"/>
</dbReference>
<gene>
    <name evidence="10" type="ORF">MNBD_GAMMA05-2655</name>
</gene>
<dbReference type="GO" id="GO:0016887">
    <property type="term" value="F:ATP hydrolysis activity"/>
    <property type="evidence" value="ECO:0007669"/>
    <property type="project" value="InterPro"/>
</dbReference>
<name>A0A3B0WJD7_9ZZZZ</name>
<dbReference type="Gene3D" id="3.40.50.300">
    <property type="entry name" value="P-loop containing nucleotide triphosphate hydrolases"/>
    <property type="match status" value="1"/>
</dbReference>
<dbReference type="PANTHER" id="PTHR43394">
    <property type="entry name" value="ATP-DEPENDENT PERMEASE MDL1, MITOCHONDRIAL"/>
    <property type="match status" value="1"/>
</dbReference>
<dbReference type="InterPro" id="IPR036640">
    <property type="entry name" value="ABC1_TM_sf"/>
</dbReference>
<reference evidence="10" key="1">
    <citation type="submission" date="2018-06" db="EMBL/GenBank/DDBJ databases">
        <authorList>
            <person name="Zhirakovskaya E."/>
        </authorList>
    </citation>
    <scope>NUCLEOTIDE SEQUENCE</scope>
</reference>
<keyword evidence="6 7" id="KW-0472">Membrane</keyword>
<feature type="domain" description="ABC transmembrane type-1" evidence="9">
    <location>
        <begin position="21"/>
        <end position="300"/>
    </location>
</feature>
<evidence type="ECO:0000313" key="10">
    <source>
        <dbReference type="EMBL" id="VAW50727.1"/>
    </source>
</evidence>
<keyword evidence="4" id="KW-0067">ATP-binding</keyword>
<keyword evidence="5 7" id="KW-1133">Transmembrane helix</keyword>
<dbReference type="Pfam" id="PF00664">
    <property type="entry name" value="ABC_membrane"/>
    <property type="match status" value="1"/>
</dbReference>
<dbReference type="SUPFAM" id="SSF90123">
    <property type="entry name" value="ABC transporter transmembrane region"/>
    <property type="match status" value="1"/>
</dbReference>
<dbReference type="Gene3D" id="1.20.1560.10">
    <property type="entry name" value="ABC transporter type 1, transmembrane domain"/>
    <property type="match status" value="1"/>
</dbReference>
<evidence type="ECO:0000256" key="3">
    <source>
        <dbReference type="ARBA" id="ARBA00022741"/>
    </source>
</evidence>
<dbReference type="GO" id="GO:0016020">
    <property type="term" value="C:membrane"/>
    <property type="evidence" value="ECO:0007669"/>
    <property type="project" value="UniProtKB-SubCell"/>
</dbReference>
<dbReference type="Pfam" id="PF00005">
    <property type="entry name" value="ABC_tran"/>
    <property type="match status" value="1"/>
</dbReference>
<evidence type="ECO:0000256" key="7">
    <source>
        <dbReference type="SAM" id="Phobius"/>
    </source>
</evidence>
<evidence type="ECO:0000256" key="2">
    <source>
        <dbReference type="ARBA" id="ARBA00022692"/>
    </source>
</evidence>
<dbReference type="SMART" id="SM00382">
    <property type="entry name" value="AAA"/>
    <property type="match status" value="1"/>
</dbReference>
<keyword evidence="2 7" id="KW-0812">Transmembrane</keyword>
<dbReference type="AlphaFoldDB" id="A0A3B0WJD7"/>
<dbReference type="InterPro" id="IPR027417">
    <property type="entry name" value="P-loop_NTPase"/>
</dbReference>
<sequence length="567" mass="63228">MRKNLTKGMLQTPATWREPSVLVASLMINILALGLPMVILQVYDRIIPNQATESFTLLMIGLIAVIIIDSFLKIFRSMILSWEGARFDHRESLHAMNHILDAESNSFSSKPTSYYLDKMEALEKIQEFYSSQSILLAIDIPFVFIFLALIYVIAGPLILIPLILLGIFFVVSTKIGDHLRHALKKRSIMEERRQNFIHETLTGIHTIKSMAMESLMLRRYERLQKKSAESVSELAKINSVVQGVGATVSQLAVVCFASIGSIYVIDGSLTIGALAAGTMLSSRVLQPGLNAMNIWSQFQTVRLAHEKVSELYSMEEEKSGNIKPSKGIQGKIELQNISFKYPTQKESLLEDISLTINAGDSISITGSNGAGKSTLIALLSGFLRPDKGEILLDENKIHSYEFEYLRAQIGIVPQHGILFEGTILENMTLYREGEAINQAIELSKILGLDEIITRLPAGLDTQVGGAAVDSLSEGVRQKIIMVRSLVGHPKIMLFDDANANFDIKNDSRLHRVIEDFKKEKTLVIVSHRPSFLSLCDRHFKIVNKHLIELTELDMSKTIMFAQPISQG</sequence>
<dbReference type="SUPFAM" id="SSF52540">
    <property type="entry name" value="P-loop containing nucleoside triphosphate hydrolases"/>
    <property type="match status" value="1"/>
</dbReference>
<evidence type="ECO:0000256" key="4">
    <source>
        <dbReference type="ARBA" id="ARBA00022840"/>
    </source>
</evidence>
<evidence type="ECO:0000256" key="5">
    <source>
        <dbReference type="ARBA" id="ARBA00022989"/>
    </source>
</evidence>
<dbReference type="InterPro" id="IPR003439">
    <property type="entry name" value="ABC_transporter-like_ATP-bd"/>
</dbReference>